<comment type="caution">
    <text evidence="2">The sequence shown here is derived from an EMBL/GenBank/DDBJ whole genome shotgun (WGS) entry which is preliminary data.</text>
</comment>
<dbReference type="NCBIfam" id="NF038083">
    <property type="entry name" value="CU044_5270_fam"/>
    <property type="match status" value="1"/>
</dbReference>
<keyword evidence="3" id="KW-1185">Reference proteome</keyword>
<gene>
    <name evidence="2" type="ORF">IW256_005439</name>
</gene>
<feature type="region of interest" description="Disordered" evidence="1">
    <location>
        <begin position="1"/>
        <end position="23"/>
    </location>
</feature>
<feature type="compositionally biased region" description="Basic and acidic residues" evidence="1">
    <location>
        <begin position="1"/>
        <end position="16"/>
    </location>
</feature>
<dbReference type="EMBL" id="JADOUA010000001">
    <property type="protein sequence ID" value="MBG6091326.1"/>
    <property type="molecule type" value="Genomic_DNA"/>
</dbReference>
<proteinExistence type="predicted"/>
<evidence type="ECO:0000313" key="2">
    <source>
        <dbReference type="EMBL" id="MBG6091326.1"/>
    </source>
</evidence>
<reference evidence="2" key="1">
    <citation type="submission" date="2020-11" db="EMBL/GenBank/DDBJ databases">
        <title>Sequencing the genomes of 1000 actinobacteria strains.</title>
        <authorList>
            <person name="Klenk H.-P."/>
        </authorList>
    </citation>
    <scope>NUCLEOTIDE SEQUENCE</scope>
    <source>
        <strain evidence="2">DSM 43175</strain>
    </source>
</reference>
<dbReference type="InterPro" id="IPR047789">
    <property type="entry name" value="CU044_5270-like"/>
</dbReference>
<organism evidence="2 3">
    <name type="scientific">Actinomadura viridis</name>
    <dbReference type="NCBI Taxonomy" id="58110"/>
    <lineage>
        <taxon>Bacteria</taxon>
        <taxon>Bacillati</taxon>
        <taxon>Actinomycetota</taxon>
        <taxon>Actinomycetes</taxon>
        <taxon>Streptosporangiales</taxon>
        <taxon>Thermomonosporaceae</taxon>
        <taxon>Actinomadura</taxon>
    </lineage>
</organism>
<evidence type="ECO:0000313" key="3">
    <source>
        <dbReference type="Proteomes" id="UP000614047"/>
    </source>
</evidence>
<accession>A0A931GQ45</accession>
<evidence type="ECO:0000256" key="1">
    <source>
        <dbReference type="SAM" id="MobiDB-lite"/>
    </source>
</evidence>
<evidence type="ECO:0008006" key="4">
    <source>
        <dbReference type="Google" id="ProtNLM"/>
    </source>
</evidence>
<dbReference type="Proteomes" id="UP000614047">
    <property type="component" value="Unassembled WGS sequence"/>
</dbReference>
<feature type="region of interest" description="Disordered" evidence="1">
    <location>
        <begin position="172"/>
        <end position="194"/>
    </location>
</feature>
<dbReference type="AlphaFoldDB" id="A0A931GQ45"/>
<protein>
    <recommendedName>
        <fullName evidence="4">CU044_5270 family protein</fullName>
    </recommendedName>
</protein>
<name>A0A931GQ45_9ACTN</name>
<sequence length="355" mass="38146">MDEMKELAGLRSEVPRPEPSGLRAEEERLRAAFAASPAAAPAARPWRRWSAPRLLVAGGMVAAAGAGVLVTVNGSGEDGDGRDGRVVHVMPVAAERVLTKAADNAGRSRELRPRVGQYLVFESRSMNQVEYNSAAGHARYLSRTHRKVWYPVKGTSVDGVIIGRSLEPRPYPGWPIPPEAREQAKEPGQGKPERLADFDQRAPFLRTDYAYLSTLPTTPAGMYEHLYTQLGHGPAADAEAWNRVSGMLREAYLPAAQRAALFRAAAAIPGATTVGTARDAYGRTGVAAARTNPSLGFREEYIFDRETYQYLGMRTTVTDAAKAKAPVGSVVASSALLKVEVADTAPSPVARRGPG</sequence>